<evidence type="ECO:0000313" key="1">
    <source>
        <dbReference type="EMBL" id="KAJ7206750.1"/>
    </source>
</evidence>
<proteinExistence type="predicted"/>
<accession>A0AAD6VAM5</accession>
<organism evidence="1 2">
    <name type="scientific">Mycena pura</name>
    <dbReference type="NCBI Taxonomy" id="153505"/>
    <lineage>
        <taxon>Eukaryota</taxon>
        <taxon>Fungi</taxon>
        <taxon>Dikarya</taxon>
        <taxon>Basidiomycota</taxon>
        <taxon>Agaricomycotina</taxon>
        <taxon>Agaricomycetes</taxon>
        <taxon>Agaricomycetidae</taxon>
        <taxon>Agaricales</taxon>
        <taxon>Marasmiineae</taxon>
        <taxon>Mycenaceae</taxon>
        <taxon>Mycena</taxon>
    </lineage>
</organism>
<dbReference type="AlphaFoldDB" id="A0AAD6VAM5"/>
<dbReference type="Proteomes" id="UP001219525">
    <property type="component" value="Unassembled WGS sequence"/>
</dbReference>
<reference evidence="1" key="1">
    <citation type="submission" date="2023-03" db="EMBL/GenBank/DDBJ databases">
        <title>Massive genome expansion in bonnet fungi (Mycena s.s.) driven by repeated elements and novel gene families across ecological guilds.</title>
        <authorList>
            <consortium name="Lawrence Berkeley National Laboratory"/>
            <person name="Harder C.B."/>
            <person name="Miyauchi S."/>
            <person name="Viragh M."/>
            <person name="Kuo A."/>
            <person name="Thoen E."/>
            <person name="Andreopoulos B."/>
            <person name="Lu D."/>
            <person name="Skrede I."/>
            <person name="Drula E."/>
            <person name="Henrissat B."/>
            <person name="Morin E."/>
            <person name="Kohler A."/>
            <person name="Barry K."/>
            <person name="LaButti K."/>
            <person name="Morin E."/>
            <person name="Salamov A."/>
            <person name="Lipzen A."/>
            <person name="Mereny Z."/>
            <person name="Hegedus B."/>
            <person name="Baldrian P."/>
            <person name="Stursova M."/>
            <person name="Weitz H."/>
            <person name="Taylor A."/>
            <person name="Grigoriev I.V."/>
            <person name="Nagy L.G."/>
            <person name="Martin F."/>
            <person name="Kauserud H."/>
        </authorList>
    </citation>
    <scope>NUCLEOTIDE SEQUENCE</scope>
    <source>
        <strain evidence="1">9144</strain>
    </source>
</reference>
<protein>
    <submittedName>
        <fullName evidence="1">Uncharacterized protein</fullName>
    </submittedName>
</protein>
<gene>
    <name evidence="1" type="ORF">GGX14DRAFT_698326</name>
</gene>
<comment type="caution">
    <text evidence="1">The sequence shown here is derived from an EMBL/GenBank/DDBJ whole genome shotgun (WGS) entry which is preliminary data.</text>
</comment>
<name>A0AAD6VAM5_9AGAR</name>
<sequence>MWSGVATSADFDTRRRCHLRRPRARSFRTPGAAANLHHPAHGLISAVRCHRQPAPPRARSIVRAQDCFRRPALPSPASPACALVFDARRWRHPASPACARSFERSSIALHRPPVHAPLSMCRVVFQARLHSPRTLTGLFSPTLHRMGAHFRRPRRRPCAAAVVLHPTRVLAPGAAVTVRAPKIQVTLRRKLGSLEGLEYALSSVNPSEELCSLVRAINPDFVWRSESFVNVIEWLKRIQPFPDSTIQIWEDYRLLHSCDEDFYLPRAVDGAGRAIGDAHDYYILTHHPHLVRVFQAWFMFYDTGLSRSPTMVTSSIRQLRALLNMSWDELRFIFRPLHSCTGERLAKVHVLLDLVSRFETISGESYPWPTACLDVARGLLRLQKHNLVFFEHGWLESMHFAFGQLIRLSPPSLELLSGLRELLSLAGSRHINWESMHRYGECHSINIIVQWLKTFPEPPEEDIASWGLCLDASRTTEDGVTVPEFSDQALEDFW</sequence>
<keyword evidence="2" id="KW-1185">Reference proteome</keyword>
<dbReference type="EMBL" id="JARJCW010000038">
    <property type="protein sequence ID" value="KAJ7206750.1"/>
    <property type="molecule type" value="Genomic_DNA"/>
</dbReference>
<feature type="non-terminal residue" evidence="1">
    <location>
        <position position="494"/>
    </location>
</feature>
<evidence type="ECO:0000313" key="2">
    <source>
        <dbReference type="Proteomes" id="UP001219525"/>
    </source>
</evidence>